<dbReference type="Proteomes" id="UP000244336">
    <property type="component" value="Chromosome 5"/>
</dbReference>
<sequence>MAHCHPWHCKLNQGFKVVKPVEVDLKLQWSRKQRYSCVCISCWLDIYFFWC</sequence>
<dbReference type="EMBL" id="CM009753">
    <property type="protein sequence ID" value="PUZ54282.1"/>
    <property type="molecule type" value="Genomic_DNA"/>
</dbReference>
<proteinExistence type="predicted"/>
<reference evidence="1 2" key="1">
    <citation type="submission" date="2018-04" db="EMBL/GenBank/DDBJ databases">
        <title>WGS assembly of Panicum hallii var. hallii HAL2.</title>
        <authorList>
            <person name="Lovell J."/>
            <person name="Jenkins J."/>
            <person name="Lowry D."/>
            <person name="Mamidi S."/>
            <person name="Sreedasyam A."/>
            <person name="Weng X."/>
            <person name="Barry K."/>
            <person name="Bonette J."/>
            <person name="Campitelli B."/>
            <person name="Daum C."/>
            <person name="Gordon S."/>
            <person name="Gould B."/>
            <person name="Lipzen A."/>
            <person name="MacQueen A."/>
            <person name="Palacio-Mejia J."/>
            <person name="Plott C."/>
            <person name="Shakirov E."/>
            <person name="Shu S."/>
            <person name="Yoshinaga Y."/>
            <person name="Zane M."/>
            <person name="Rokhsar D."/>
            <person name="Grimwood J."/>
            <person name="Schmutz J."/>
            <person name="Juenger T."/>
        </authorList>
    </citation>
    <scope>NUCLEOTIDE SEQUENCE [LARGE SCALE GENOMIC DNA]</scope>
    <source>
        <strain evidence="2">cv. HAL2</strain>
    </source>
</reference>
<protein>
    <submittedName>
        <fullName evidence="1">Uncharacterized protein</fullName>
    </submittedName>
</protein>
<evidence type="ECO:0000313" key="2">
    <source>
        <dbReference type="Proteomes" id="UP000244336"/>
    </source>
</evidence>
<gene>
    <name evidence="1" type="ORF">GQ55_5G118400</name>
</gene>
<dbReference type="Gramene" id="PUZ54282">
    <property type="protein sequence ID" value="PUZ54282"/>
    <property type="gene ID" value="GQ55_5G118400"/>
</dbReference>
<keyword evidence="2" id="KW-1185">Reference proteome</keyword>
<accession>A0A2T7DFB7</accession>
<organism evidence="1 2">
    <name type="scientific">Panicum hallii var. hallii</name>
    <dbReference type="NCBI Taxonomy" id="1504633"/>
    <lineage>
        <taxon>Eukaryota</taxon>
        <taxon>Viridiplantae</taxon>
        <taxon>Streptophyta</taxon>
        <taxon>Embryophyta</taxon>
        <taxon>Tracheophyta</taxon>
        <taxon>Spermatophyta</taxon>
        <taxon>Magnoliopsida</taxon>
        <taxon>Liliopsida</taxon>
        <taxon>Poales</taxon>
        <taxon>Poaceae</taxon>
        <taxon>PACMAD clade</taxon>
        <taxon>Panicoideae</taxon>
        <taxon>Panicodae</taxon>
        <taxon>Paniceae</taxon>
        <taxon>Panicinae</taxon>
        <taxon>Panicum</taxon>
        <taxon>Panicum sect. Panicum</taxon>
    </lineage>
</organism>
<dbReference type="AlphaFoldDB" id="A0A2T7DFB7"/>
<evidence type="ECO:0000313" key="1">
    <source>
        <dbReference type="EMBL" id="PUZ54282.1"/>
    </source>
</evidence>
<name>A0A2T7DFB7_9POAL</name>